<organism evidence="1 2">
    <name type="scientific">Halomonas cupida</name>
    <dbReference type="NCBI Taxonomy" id="44933"/>
    <lineage>
        <taxon>Bacteria</taxon>
        <taxon>Pseudomonadati</taxon>
        <taxon>Pseudomonadota</taxon>
        <taxon>Gammaproteobacteria</taxon>
        <taxon>Oceanospirillales</taxon>
        <taxon>Halomonadaceae</taxon>
        <taxon>Halomonas</taxon>
    </lineage>
</organism>
<dbReference type="EMBL" id="BJXU01000061">
    <property type="protein sequence ID" value="GEN23820.1"/>
    <property type="molecule type" value="Genomic_DNA"/>
</dbReference>
<protein>
    <submittedName>
        <fullName evidence="1">Uncharacterized protein</fullName>
    </submittedName>
</protein>
<accession>A0ABQ0WDX5</accession>
<proteinExistence type="predicted"/>
<evidence type="ECO:0000313" key="2">
    <source>
        <dbReference type="Proteomes" id="UP000321726"/>
    </source>
</evidence>
<gene>
    <name evidence="1" type="ORF">HCU01_17690</name>
</gene>
<sequence length="62" mass="7179">MFHVKHREDYPPEWKPGLLWSACWAVVAQAWMGGRAQARAEGKLREGRVTLLPVWCSRRPCC</sequence>
<name>A0ABQ0WDX5_9GAMM</name>
<keyword evidence="2" id="KW-1185">Reference proteome</keyword>
<dbReference type="Proteomes" id="UP000321726">
    <property type="component" value="Unassembled WGS sequence"/>
</dbReference>
<comment type="caution">
    <text evidence="1">The sequence shown here is derived from an EMBL/GenBank/DDBJ whole genome shotgun (WGS) entry which is preliminary data.</text>
</comment>
<reference evidence="1 2" key="1">
    <citation type="submission" date="2019-07" db="EMBL/GenBank/DDBJ databases">
        <title>Whole genome shotgun sequence of Halomonas cupida NBRC 102219.</title>
        <authorList>
            <person name="Hosoyama A."/>
            <person name="Uohara A."/>
            <person name="Ohji S."/>
            <person name="Ichikawa N."/>
        </authorList>
    </citation>
    <scope>NUCLEOTIDE SEQUENCE [LARGE SCALE GENOMIC DNA]</scope>
    <source>
        <strain evidence="1 2">NBRC 102219</strain>
    </source>
</reference>
<evidence type="ECO:0000313" key="1">
    <source>
        <dbReference type="EMBL" id="GEN23820.1"/>
    </source>
</evidence>